<dbReference type="Pfam" id="PF00296">
    <property type="entry name" value="Bac_luciferase"/>
    <property type="match status" value="2"/>
</dbReference>
<gene>
    <name evidence="3" type="ORF">HOP40_32435</name>
</gene>
<dbReference type="CDD" id="cd00347">
    <property type="entry name" value="Flavin_utilizing_monoxygenases"/>
    <property type="match status" value="2"/>
</dbReference>
<reference evidence="3 4" key="1">
    <citation type="submission" date="2020-05" db="EMBL/GenBank/DDBJ databases">
        <authorList>
            <person name="Mo P."/>
        </authorList>
    </citation>
    <scope>NUCLEOTIDE SEQUENCE [LARGE SCALE GENOMIC DNA]</scope>
    <source>
        <strain evidence="3 4">Gen01</strain>
    </source>
</reference>
<evidence type="ECO:0000256" key="1">
    <source>
        <dbReference type="SAM" id="MobiDB-lite"/>
    </source>
</evidence>
<evidence type="ECO:0000313" key="3">
    <source>
        <dbReference type="EMBL" id="QJY49896.1"/>
    </source>
</evidence>
<organism evidence="3 4">
    <name type="scientific">Pseudonocardia broussonetiae</name>
    <dbReference type="NCBI Taxonomy" id="2736640"/>
    <lineage>
        <taxon>Bacteria</taxon>
        <taxon>Bacillati</taxon>
        <taxon>Actinomycetota</taxon>
        <taxon>Actinomycetes</taxon>
        <taxon>Pseudonocardiales</taxon>
        <taxon>Pseudonocardiaceae</taxon>
        <taxon>Pseudonocardia</taxon>
    </lineage>
</organism>
<evidence type="ECO:0000259" key="2">
    <source>
        <dbReference type="Pfam" id="PF00296"/>
    </source>
</evidence>
<dbReference type="GO" id="GO:0005829">
    <property type="term" value="C:cytosol"/>
    <property type="evidence" value="ECO:0007669"/>
    <property type="project" value="TreeGrafter"/>
</dbReference>
<protein>
    <submittedName>
        <fullName evidence="3">LLM class flavin-dependent oxidoreductase</fullName>
    </submittedName>
</protein>
<proteinExistence type="predicted"/>
<sequence length="399" mass="42049">MTPLSILDLSPVPAGGTAGDALRHSIDLARVAERAGYHRYWVAEHHLNPGLASSSTPVLVALLAAATSTIRVGSGAVQLPNTPPLQVAEQFGTVAAVHPGRVDLGLGRFDLHKVLALIAQGRAAAQGDAPPPPPPRVVDGLLIPPPARFAGDLSLFGALGALLGFSADDPSPDYDEQVGTILDHIAGRSTRPDGQPLQVLPALGADLDVWVLGSSAGESARVAGARGLPFAASYHTVPHTVLDAVAAYREAFRPSERLDRPHVMVSADVVVAETDERARELAAPYAQWVLDIRSGRGAHPYVTPAQARERVWTDAERAGVEDRVTTQVVGSPRTAAEALAVLVRATGADELLVTTITTDHADRVRSTELLAQAWAEHTTRERKRVPEHSYPLTGAGGAR</sequence>
<dbReference type="Gene3D" id="3.20.20.30">
    <property type="entry name" value="Luciferase-like domain"/>
    <property type="match status" value="1"/>
</dbReference>
<name>A0A6M6JRZ6_9PSEU</name>
<feature type="domain" description="Luciferase-like" evidence="2">
    <location>
        <begin position="195"/>
        <end position="349"/>
    </location>
</feature>
<feature type="domain" description="Luciferase-like" evidence="2">
    <location>
        <begin position="5"/>
        <end position="108"/>
    </location>
</feature>
<keyword evidence="4" id="KW-1185">Reference proteome</keyword>
<dbReference type="InterPro" id="IPR011251">
    <property type="entry name" value="Luciferase-like_dom"/>
</dbReference>
<dbReference type="Proteomes" id="UP000505377">
    <property type="component" value="Chromosome"/>
</dbReference>
<evidence type="ECO:0000313" key="4">
    <source>
        <dbReference type="Proteomes" id="UP000505377"/>
    </source>
</evidence>
<dbReference type="SUPFAM" id="SSF51679">
    <property type="entry name" value="Bacterial luciferase-like"/>
    <property type="match status" value="1"/>
</dbReference>
<dbReference type="InterPro" id="IPR050766">
    <property type="entry name" value="Bact_Lucif_Oxidored"/>
</dbReference>
<dbReference type="PANTHER" id="PTHR30137:SF6">
    <property type="entry name" value="LUCIFERASE-LIKE MONOOXYGENASE"/>
    <property type="match status" value="1"/>
</dbReference>
<dbReference type="EMBL" id="CP053564">
    <property type="protein sequence ID" value="QJY49896.1"/>
    <property type="molecule type" value="Genomic_DNA"/>
</dbReference>
<dbReference type="KEGG" id="pbro:HOP40_32435"/>
<dbReference type="InterPro" id="IPR036661">
    <property type="entry name" value="Luciferase-like_sf"/>
</dbReference>
<dbReference type="PANTHER" id="PTHR30137">
    <property type="entry name" value="LUCIFERASE-LIKE MONOOXYGENASE"/>
    <property type="match status" value="1"/>
</dbReference>
<dbReference type="RefSeq" id="WP_172166741.1">
    <property type="nucleotide sequence ID" value="NZ_CP053564.1"/>
</dbReference>
<dbReference type="GO" id="GO:0016705">
    <property type="term" value="F:oxidoreductase activity, acting on paired donors, with incorporation or reduction of molecular oxygen"/>
    <property type="evidence" value="ECO:0007669"/>
    <property type="project" value="InterPro"/>
</dbReference>
<feature type="region of interest" description="Disordered" evidence="1">
    <location>
        <begin position="378"/>
        <end position="399"/>
    </location>
</feature>
<dbReference type="AlphaFoldDB" id="A0A6M6JRZ6"/>
<accession>A0A6M6JRZ6</accession>